<comment type="caution">
    <text evidence="2">The sequence shown here is derived from an EMBL/GenBank/DDBJ whole genome shotgun (WGS) entry which is preliminary data.</text>
</comment>
<feature type="region of interest" description="Disordered" evidence="1">
    <location>
        <begin position="38"/>
        <end position="114"/>
    </location>
</feature>
<dbReference type="EMBL" id="JXTB01000027">
    <property type="protein sequence ID" value="PON74712.1"/>
    <property type="molecule type" value="Genomic_DNA"/>
</dbReference>
<proteinExistence type="predicted"/>
<keyword evidence="3" id="KW-1185">Reference proteome</keyword>
<evidence type="ECO:0000313" key="2">
    <source>
        <dbReference type="EMBL" id="PON74712.1"/>
    </source>
</evidence>
<accession>A0A2P5DN47</accession>
<evidence type="ECO:0000256" key="1">
    <source>
        <dbReference type="SAM" id="MobiDB-lite"/>
    </source>
</evidence>
<feature type="compositionally biased region" description="Low complexity" evidence="1">
    <location>
        <begin position="39"/>
        <end position="53"/>
    </location>
</feature>
<sequence>MPLSLAGGSAAPTSSTLDSGSKSGATCLCGEITELSGGVPRLKSRLSSSPLVPIKRRHEVGSSNEEEGRAEKRGRVAPSSDSDDDSAMLTLLRRRRSVHSGPPRRDAPPPAMADSALVGTELSSVPTTTASGACPAGGEGAFMASGAEPCSPGTGNAQREGPAVEPELEALFGERRANNQSYLHAGLVHSVASMFFSILACR</sequence>
<protein>
    <submittedName>
        <fullName evidence="2">Uncharacterized protein</fullName>
    </submittedName>
</protein>
<organism evidence="2 3">
    <name type="scientific">Parasponia andersonii</name>
    <name type="common">Sponia andersonii</name>
    <dbReference type="NCBI Taxonomy" id="3476"/>
    <lineage>
        <taxon>Eukaryota</taxon>
        <taxon>Viridiplantae</taxon>
        <taxon>Streptophyta</taxon>
        <taxon>Embryophyta</taxon>
        <taxon>Tracheophyta</taxon>
        <taxon>Spermatophyta</taxon>
        <taxon>Magnoliopsida</taxon>
        <taxon>eudicotyledons</taxon>
        <taxon>Gunneridae</taxon>
        <taxon>Pentapetalae</taxon>
        <taxon>rosids</taxon>
        <taxon>fabids</taxon>
        <taxon>Rosales</taxon>
        <taxon>Cannabaceae</taxon>
        <taxon>Parasponia</taxon>
    </lineage>
</organism>
<dbReference type="AlphaFoldDB" id="A0A2P5DN47"/>
<gene>
    <name evidence="2" type="ORF">PanWU01x14_047710</name>
</gene>
<feature type="compositionally biased region" description="Polar residues" evidence="1">
    <location>
        <begin position="11"/>
        <end position="24"/>
    </location>
</feature>
<evidence type="ECO:0000313" key="3">
    <source>
        <dbReference type="Proteomes" id="UP000237105"/>
    </source>
</evidence>
<feature type="region of interest" description="Disordered" evidence="1">
    <location>
        <begin position="1"/>
        <end position="26"/>
    </location>
</feature>
<name>A0A2P5DN47_PARAD</name>
<dbReference type="Proteomes" id="UP000237105">
    <property type="component" value="Unassembled WGS sequence"/>
</dbReference>
<reference evidence="3" key="1">
    <citation type="submission" date="2016-06" db="EMBL/GenBank/DDBJ databases">
        <title>Parallel loss of symbiosis genes in relatives of nitrogen-fixing non-legume Parasponia.</title>
        <authorList>
            <person name="Van Velzen R."/>
            <person name="Holmer R."/>
            <person name="Bu F."/>
            <person name="Rutten L."/>
            <person name="Van Zeijl A."/>
            <person name="Liu W."/>
            <person name="Santuari L."/>
            <person name="Cao Q."/>
            <person name="Sharma T."/>
            <person name="Shen D."/>
            <person name="Roswanjaya Y."/>
            <person name="Wardhani T."/>
            <person name="Kalhor M.S."/>
            <person name="Jansen J."/>
            <person name="Van den Hoogen J."/>
            <person name="Gungor B."/>
            <person name="Hartog M."/>
            <person name="Hontelez J."/>
            <person name="Verver J."/>
            <person name="Yang W.-C."/>
            <person name="Schijlen E."/>
            <person name="Repin R."/>
            <person name="Schilthuizen M."/>
            <person name="Schranz E."/>
            <person name="Heidstra R."/>
            <person name="Miyata K."/>
            <person name="Fedorova E."/>
            <person name="Kohlen W."/>
            <person name="Bisseling T."/>
            <person name="Smit S."/>
            <person name="Geurts R."/>
        </authorList>
    </citation>
    <scope>NUCLEOTIDE SEQUENCE [LARGE SCALE GENOMIC DNA]</scope>
    <source>
        <strain evidence="3">cv. WU1-14</strain>
    </source>
</reference>